<name>A0A8H5GAA6_9AGAR</name>
<reference evidence="3 4" key="1">
    <citation type="journal article" date="2020" name="ISME J.">
        <title>Uncovering the hidden diversity of litter-decomposition mechanisms in mushroom-forming fungi.</title>
        <authorList>
            <person name="Floudas D."/>
            <person name="Bentzer J."/>
            <person name="Ahren D."/>
            <person name="Johansson T."/>
            <person name="Persson P."/>
            <person name="Tunlid A."/>
        </authorList>
    </citation>
    <scope>NUCLEOTIDE SEQUENCE [LARGE SCALE GENOMIC DNA]</scope>
    <source>
        <strain evidence="3 4">CBS 406.79</strain>
    </source>
</reference>
<dbReference type="OrthoDB" id="2843901at2759"/>
<feature type="signal peptide" evidence="1">
    <location>
        <begin position="1"/>
        <end position="26"/>
    </location>
</feature>
<protein>
    <recommendedName>
        <fullName evidence="2">ABC1 atypical kinase-like domain-containing protein</fullName>
    </recommendedName>
</protein>
<dbReference type="InterPro" id="IPR004147">
    <property type="entry name" value="ABC1_dom"/>
</dbReference>
<dbReference type="Pfam" id="PF03109">
    <property type="entry name" value="ABC1"/>
    <property type="match status" value="1"/>
</dbReference>
<sequence>MASILKFFSFLFIINASSLVLTTCGAAPTHSPTIHSHKAAILSGLDTMRHFFIQRPWILDVYNHIALSPSDRQVFSKTLQGVSAVGSQMRNGAAGSWSNGVAVLIEDYKGHKASDVVAKAMMEPFENGYAEVKALRTFSDLYIDSGMVSGWPSANPSPVLLMKKVPGQPIRSCREYRMASTEQRTAIHTTLQKMVCSQVVKWALEHRLLFADLHQGNIMVVMEGTTVKSMQIIDFGYPGIFTVTANAKEDDIQSWCLARFADKWVM</sequence>
<comment type="caution">
    <text evidence="3">The sequence shown here is derived from an EMBL/GenBank/DDBJ whole genome shotgun (WGS) entry which is preliminary data.</text>
</comment>
<gene>
    <name evidence="3" type="ORF">D9757_013220</name>
</gene>
<evidence type="ECO:0000256" key="1">
    <source>
        <dbReference type="SAM" id="SignalP"/>
    </source>
</evidence>
<dbReference type="AlphaFoldDB" id="A0A8H5GAA6"/>
<dbReference type="InterPro" id="IPR011009">
    <property type="entry name" value="Kinase-like_dom_sf"/>
</dbReference>
<feature type="chain" id="PRO_5034882151" description="ABC1 atypical kinase-like domain-containing protein" evidence="1">
    <location>
        <begin position="27"/>
        <end position="266"/>
    </location>
</feature>
<dbReference type="EMBL" id="JAACJN010000210">
    <property type="protein sequence ID" value="KAF5361231.1"/>
    <property type="molecule type" value="Genomic_DNA"/>
</dbReference>
<proteinExistence type="predicted"/>
<evidence type="ECO:0000313" key="3">
    <source>
        <dbReference type="EMBL" id="KAF5361231.1"/>
    </source>
</evidence>
<dbReference type="Proteomes" id="UP000518752">
    <property type="component" value="Unassembled WGS sequence"/>
</dbReference>
<keyword evidence="1" id="KW-0732">Signal</keyword>
<feature type="domain" description="ABC1 atypical kinase-like" evidence="2">
    <location>
        <begin position="158"/>
        <end position="238"/>
    </location>
</feature>
<dbReference type="SUPFAM" id="SSF56112">
    <property type="entry name" value="Protein kinase-like (PK-like)"/>
    <property type="match status" value="1"/>
</dbReference>
<organism evidence="3 4">
    <name type="scientific">Collybiopsis confluens</name>
    <dbReference type="NCBI Taxonomy" id="2823264"/>
    <lineage>
        <taxon>Eukaryota</taxon>
        <taxon>Fungi</taxon>
        <taxon>Dikarya</taxon>
        <taxon>Basidiomycota</taxon>
        <taxon>Agaricomycotina</taxon>
        <taxon>Agaricomycetes</taxon>
        <taxon>Agaricomycetidae</taxon>
        <taxon>Agaricales</taxon>
        <taxon>Marasmiineae</taxon>
        <taxon>Omphalotaceae</taxon>
        <taxon>Collybiopsis</taxon>
    </lineage>
</organism>
<evidence type="ECO:0000313" key="4">
    <source>
        <dbReference type="Proteomes" id="UP000518752"/>
    </source>
</evidence>
<keyword evidence="4" id="KW-1185">Reference proteome</keyword>
<accession>A0A8H5GAA6</accession>
<evidence type="ECO:0000259" key="2">
    <source>
        <dbReference type="Pfam" id="PF03109"/>
    </source>
</evidence>